<gene>
    <name evidence="3" type="primary">ybtU</name>
</gene>
<dbReference type="EMBL" id="FN297818">
    <property type="protein sequence ID" value="CAX65493.1"/>
    <property type="molecule type" value="Genomic_DNA"/>
</dbReference>
<dbReference type="GO" id="GO:0000166">
    <property type="term" value="F:nucleotide binding"/>
    <property type="evidence" value="ECO:0007669"/>
    <property type="project" value="InterPro"/>
</dbReference>
<dbReference type="AlphaFoldDB" id="D3GMK6"/>
<dbReference type="InterPro" id="IPR000683">
    <property type="entry name" value="Gfo/Idh/MocA-like_OxRdtase_N"/>
</dbReference>
<feature type="domain" description="Gfo/Idh/MocA-like oxidoreductase N-terminal" evidence="1">
    <location>
        <begin position="42"/>
        <end position="158"/>
    </location>
</feature>
<proteinExistence type="predicted"/>
<dbReference type="SUPFAM" id="SSF51735">
    <property type="entry name" value="NAD(P)-binding Rossmann-fold domains"/>
    <property type="match status" value="1"/>
</dbReference>
<feature type="domain" description="Thiazolinyl imine reductase-like C-terminal" evidence="2">
    <location>
        <begin position="183"/>
        <end position="282"/>
    </location>
</feature>
<dbReference type="InterPro" id="IPR048655">
    <property type="entry name" value="Irp3-like_C"/>
</dbReference>
<evidence type="ECO:0000259" key="2">
    <source>
        <dbReference type="Pfam" id="PF21390"/>
    </source>
</evidence>
<dbReference type="InterPro" id="IPR036291">
    <property type="entry name" value="NAD(P)-bd_dom_sf"/>
</dbReference>
<reference evidence="3" key="1">
    <citation type="journal article" date="2010" name="PLoS ONE">
        <title>Evolution in quantum leaps: multiple combinatorial transfers of HPI and other genetic modules in Enterobacteriaceae.</title>
        <authorList>
            <person name="Paauw A."/>
            <person name="Leverstein-van Hall M.A."/>
            <person name="Verhoef J."/>
            <person name="Fluit A.C."/>
        </authorList>
    </citation>
    <scope>NUCLEOTIDE SEQUENCE</scope>
    <source>
        <strain evidence="3">05-545</strain>
    </source>
</reference>
<dbReference type="InterPro" id="IPR051450">
    <property type="entry name" value="Gfo/Idh/MocA_Oxidoreductases"/>
</dbReference>
<dbReference type="InterPro" id="IPR010091">
    <property type="entry name" value="Thiazolinyl_imide_reductase"/>
</dbReference>
<dbReference type="Pfam" id="PF01408">
    <property type="entry name" value="GFO_IDH_MocA"/>
    <property type="match status" value="1"/>
</dbReference>
<dbReference type="PIRSF" id="PIRSF017494">
    <property type="entry name" value="Thiaz_red"/>
    <property type="match status" value="1"/>
</dbReference>
<dbReference type="PANTHER" id="PTHR43377">
    <property type="entry name" value="BILIVERDIN REDUCTASE A"/>
    <property type="match status" value="1"/>
</dbReference>
<protein>
    <submittedName>
        <fullName evidence="3">Thiazolinyl-S-HMWP1 reductase</fullName>
    </submittedName>
</protein>
<sequence>MANHDGSPPRSGLCATHYALALRNLNATGEHVMMPSASPKQRVLIVGAKFGEMYLNAFMQPPEGLELVGLLAQGSARSRELAHAFGIPLYTSPEQITKMPDIACIVVRSTVAGGTGTQLARHFLTRGVHVIQEHPLHPDDISSLQTLAQEQGCCYWVNTFYPHTRAGRTWLRDAQQLRRCLAKTPPVVHATTSRQLLYSTLDLLLLALGVDAAAVECDVVGSFSDFHCLRLFWPEGEACLLLQRYLDPDDPDMHSLIMHRLLLGWPEGHLSLEASYGPVIWSSSLFVADHQENAHSLYRRPEILRDLPGLTRSAAPLSWRDCCETVGPEGVSWLLHQLRSHLAGEHPPAACQSVHQIALSRLWQQILRKTGNAEIRRLTPPHHDRLAGFYNDDDKEAL</sequence>
<dbReference type="PANTHER" id="PTHR43377:SF1">
    <property type="entry name" value="BILIVERDIN REDUCTASE A"/>
    <property type="match status" value="1"/>
</dbReference>
<name>D3GMK6_9ENTR</name>
<evidence type="ECO:0000259" key="1">
    <source>
        <dbReference type="Pfam" id="PF01408"/>
    </source>
</evidence>
<organism evidence="3">
    <name type="scientific">Enterobacter hormaechei</name>
    <dbReference type="NCBI Taxonomy" id="158836"/>
    <lineage>
        <taxon>Bacteria</taxon>
        <taxon>Pseudomonadati</taxon>
        <taxon>Pseudomonadota</taxon>
        <taxon>Gammaproteobacteria</taxon>
        <taxon>Enterobacterales</taxon>
        <taxon>Enterobacteriaceae</taxon>
        <taxon>Enterobacter</taxon>
        <taxon>Enterobacter cloacae complex</taxon>
    </lineage>
</organism>
<dbReference type="Pfam" id="PF21390">
    <property type="entry name" value="Irp3-like_C"/>
    <property type="match status" value="1"/>
</dbReference>
<evidence type="ECO:0000313" key="3">
    <source>
        <dbReference type="EMBL" id="CAX65493.1"/>
    </source>
</evidence>
<dbReference type="Gene3D" id="3.40.50.720">
    <property type="entry name" value="NAD(P)-binding Rossmann-like Domain"/>
    <property type="match status" value="2"/>
</dbReference>
<dbReference type="NCBIfam" id="TIGR01761">
    <property type="entry name" value="thiaz-red"/>
    <property type="match status" value="1"/>
</dbReference>
<accession>D3GMK6</accession>